<name>A0ABD3Q895_9STRA</name>
<feature type="domain" description="RNA polymerase II assembly factor Rtp1 C-terminal" evidence="3">
    <location>
        <begin position="1014"/>
        <end position="1177"/>
    </location>
</feature>
<proteinExistence type="inferred from homology"/>
<organism evidence="4 5">
    <name type="scientific">Stephanodiscus triporus</name>
    <dbReference type="NCBI Taxonomy" id="2934178"/>
    <lineage>
        <taxon>Eukaryota</taxon>
        <taxon>Sar</taxon>
        <taxon>Stramenopiles</taxon>
        <taxon>Ochrophyta</taxon>
        <taxon>Bacillariophyta</taxon>
        <taxon>Coscinodiscophyceae</taxon>
        <taxon>Thalassiosirophycidae</taxon>
        <taxon>Stephanodiscales</taxon>
        <taxon>Stephanodiscaceae</taxon>
        <taxon>Stephanodiscus</taxon>
    </lineage>
</organism>
<dbReference type="PANTHER" id="PTHR20959:SF1">
    <property type="entry name" value="TRANSPORT AND GOLGI ORGANIZATION PROTEIN 6 HOMOLOG"/>
    <property type="match status" value="1"/>
</dbReference>
<dbReference type="SUPFAM" id="SSF48371">
    <property type="entry name" value="ARM repeat"/>
    <property type="match status" value="1"/>
</dbReference>
<feature type="region of interest" description="Disordered" evidence="2">
    <location>
        <begin position="1"/>
        <end position="23"/>
    </location>
</feature>
<evidence type="ECO:0000313" key="4">
    <source>
        <dbReference type="EMBL" id="KAL3794355.1"/>
    </source>
</evidence>
<dbReference type="Pfam" id="PF10363">
    <property type="entry name" value="RTP1_C1"/>
    <property type="match status" value="1"/>
</dbReference>
<keyword evidence="5" id="KW-1185">Reference proteome</keyword>
<reference evidence="4 5" key="1">
    <citation type="submission" date="2024-10" db="EMBL/GenBank/DDBJ databases">
        <title>Updated reference genomes for cyclostephanoid diatoms.</title>
        <authorList>
            <person name="Roberts W.R."/>
            <person name="Alverson A.J."/>
        </authorList>
    </citation>
    <scope>NUCLEOTIDE SEQUENCE [LARGE SCALE GENOMIC DNA]</scope>
    <source>
        <strain evidence="4 5">AJA276-08</strain>
    </source>
</reference>
<dbReference type="PANTHER" id="PTHR20959">
    <property type="entry name" value="TRANSPORT AND GOLGI ORGANIZATION PROTEIN 6 FAMILY MEMBER"/>
    <property type="match status" value="1"/>
</dbReference>
<evidence type="ECO:0000313" key="5">
    <source>
        <dbReference type="Proteomes" id="UP001530315"/>
    </source>
</evidence>
<gene>
    <name evidence="4" type="ORF">ACHAW5_002944</name>
</gene>
<accession>A0ABD3Q895</accession>
<evidence type="ECO:0000256" key="2">
    <source>
        <dbReference type="SAM" id="MobiDB-lite"/>
    </source>
</evidence>
<dbReference type="Proteomes" id="UP001530315">
    <property type="component" value="Unassembled WGS sequence"/>
</dbReference>
<dbReference type="EMBL" id="JALLAZ020000476">
    <property type="protein sequence ID" value="KAL3794355.1"/>
    <property type="molecule type" value="Genomic_DNA"/>
</dbReference>
<comment type="caution">
    <text evidence="4">The sequence shown here is derived from an EMBL/GenBank/DDBJ whole genome shotgun (WGS) entry which is preliminary data.</text>
</comment>
<protein>
    <recommendedName>
        <fullName evidence="3">RNA polymerase II assembly factor Rtp1 C-terminal domain-containing protein</fullName>
    </recommendedName>
</protein>
<evidence type="ECO:0000256" key="1">
    <source>
        <dbReference type="ARBA" id="ARBA00005724"/>
    </source>
</evidence>
<dbReference type="InterPro" id="IPR019451">
    <property type="entry name" value="Rtp1_C1"/>
</dbReference>
<sequence length="1421" mass="156014">MEVHSPEPTQPSVSTATDPKEWEERSTQVLSAIRLFVDGLRSAPDLKLLSQSTTTKDEKVASHNRGSLLVHLNSIGVIRKVQELQELPEKPYPSEAPIMNMQYASLGSLLRQHYDADERKQILYHAIFPLLSHLEQCYCILDAYDNLPRTHPEEGLSTIQSQTSTTNNRRKISAPPPIGMLSLNDYTNVACLLEFAVSISLIPLLEYPDIYLPKLATSKNDNQYPFDVHIHKIDRHTTFASQKRNQALPKSLAGRISKTVLTWGTICAADNHGSLLEKLLMFRTQPLRASQHDSKDIYALHRLHQIYRTFHAYNEITILATTVGRLLLLDRFRPMLLPRHLSDVYLCLLIAERLRWYLSKVDNYVPCNVEDIMLAKLLEREETAEIWNSERLHVLQKTILMFPLEFPSSFISATTNPPPQKVIDCREAAVAYRTVLSGGASMIISGVSKPIPSWLRLRLGQCLSKLAQEDLQAVVEVFVAYSCGPGGDNNANAKMNDDIMTGASARLACALCAKPTTAHDSSLSKRKFVAFQEKLCTQFVNFLVAEGEAYAVGLKSNAHHELAQSRSTVAMHLTLWATFAQLPIETLNSFFFARLISGLIPGEQVQSQEPSSYHLSAMQSMAAIVIWLCRVPFSLDLPSKKKVQALLLKSCMPSYGHLTIVGQTLRLAASFSRASLVVEINGKDVGDEKILAILVEKALAKMIGILGQIPSCRDQLTTVALDLLMTVSANQYDKEGYCFEKAETQHIDGDKISPFSNKMYRRSIGASSDIDLPQLIGAIECRVKCLVGAMSALSELNDDRCNMNELTSTMFRLALLLHYSNTTKGGCDDHSVIHTFALDEVSESEGYELRMAASLALGTMSETLPPSSLLGSDMDDIESDTIVLAILGLIINSAAVRMNDIQEKSAEAEESGLFSTVSIVLNLLITLLELGAEKRSMSDETFFKSILPSLEVIASGKMEGGSSEILMVPELAEMASHAMALIVSRGEIAPADAQKTPLVINTKSRLDTILTTLSQAECDLQSSHPPLRARGVVSLRHLAHSLVNNGKGCIGVCSSDMVKRKAVITPIYEPAAVPAKILSSDEELSLISRTLAKICLNALADPESYVYLASIQTLVAVSDVCPSDILPLMGEVIARGQVDISVVSVDANAAFVELLLTPEQRIKAIEALIFIIRRRGDGIFIHGSSLLDTMLFGAKKDRDVRDPKLGTDGQTAHLILRQTHLYFVGATSEAVNDCEDEKKIRLNTGGPIFSMEETDVLRAGAISVVCELISMLNPTTVASYCHVLVKLATDALQLDASRPIRRIAACLARDLYNCVMREATSSSGGNKDCTSSMAVAIVDADEENLYNILTRCVSADELAMIERPILDPATQSRSQEAINIRLVLEAMGVLQAAAVIVHSMKMELNNPVIQCVRRAISRSSA</sequence>
<dbReference type="InterPro" id="IPR039600">
    <property type="entry name" value="TANGO6/Rtp1"/>
</dbReference>
<comment type="similarity">
    <text evidence="1">Belongs to the Tango6 family.</text>
</comment>
<dbReference type="InterPro" id="IPR016024">
    <property type="entry name" value="ARM-type_fold"/>
</dbReference>
<evidence type="ECO:0000259" key="3">
    <source>
        <dbReference type="Pfam" id="PF10363"/>
    </source>
</evidence>